<keyword evidence="1 7" id="KW-0436">Ligase</keyword>
<reference evidence="9 10" key="1">
    <citation type="journal article" date="2009" name="Appl. Environ. Microbiol.">
        <title>Three genomes from the phylum Acidobacteria provide insight into the lifestyles of these microorganisms in soils.</title>
        <authorList>
            <person name="Ward N.L."/>
            <person name="Challacombe J.F."/>
            <person name="Janssen P.H."/>
            <person name="Henrissat B."/>
            <person name="Coutinho P.M."/>
            <person name="Wu M."/>
            <person name="Xie G."/>
            <person name="Haft D.H."/>
            <person name="Sait M."/>
            <person name="Badger J."/>
            <person name="Barabote R.D."/>
            <person name="Bradley B."/>
            <person name="Brettin T.S."/>
            <person name="Brinkac L.M."/>
            <person name="Bruce D."/>
            <person name="Creasy T."/>
            <person name="Daugherty S.C."/>
            <person name="Davidsen T.M."/>
            <person name="DeBoy R.T."/>
            <person name="Detter J.C."/>
            <person name="Dodson R.J."/>
            <person name="Durkin A.S."/>
            <person name="Ganapathy A."/>
            <person name="Gwinn-Giglio M."/>
            <person name="Han C.S."/>
            <person name="Khouri H."/>
            <person name="Kiss H."/>
            <person name="Kothari S.P."/>
            <person name="Madupu R."/>
            <person name="Nelson K.E."/>
            <person name="Nelson W.C."/>
            <person name="Paulsen I."/>
            <person name="Penn K."/>
            <person name="Ren Q."/>
            <person name="Rosovitz M.J."/>
            <person name="Selengut J.D."/>
            <person name="Shrivastava S."/>
            <person name="Sullivan S.A."/>
            <person name="Tapia R."/>
            <person name="Thompson L.S."/>
            <person name="Watkins K.L."/>
            <person name="Yang Q."/>
            <person name="Yu C."/>
            <person name="Zafar N."/>
            <person name="Zhou L."/>
            <person name="Kuske C.R."/>
        </authorList>
    </citation>
    <scope>NUCLEOTIDE SEQUENCE [LARGE SCALE GENOMIC DNA]</scope>
    <source>
        <strain evidence="9 10">Ellin345</strain>
    </source>
</reference>
<dbReference type="Proteomes" id="UP000002432">
    <property type="component" value="Chromosome"/>
</dbReference>
<proteinExistence type="inferred from homology"/>
<evidence type="ECO:0000256" key="7">
    <source>
        <dbReference type="RuleBase" id="RU363037"/>
    </source>
</evidence>
<dbReference type="InterPro" id="IPR020058">
    <property type="entry name" value="Glu/Gln-tRNA-synth_Ib_cat-dom"/>
</dbReference>
<dbReference type="OrthoDB" id="9807503at2"/>
<dbReference type="InterPro" id="IPR000924">
    <property type="entry name" value="Glu/Gln-tRNA-synth"/>
</dbReference>
<dbReference type="GO" id="GO:0005829">
    <property type="term" value="C:cytosol"/>
    <property type="evidence" value="ECO:0007669"/>
    <property type="project" value="TreeGrafter"/>
</dbReference>
<keyword evidence="6 7" id="KW-0030">Aminoacyl-tRNA synthetase</keyword>
<dbReference type="PANTHER" id="PTHR43311:SF1">
    <property type="entry name" value="GLUTAMYL-Q TRNA(ASP) SYNTHETASE"/>
    <property type="match status" value="1"/>
</dbReference>
<dbReference type="Gene3D" id="3.40.50.620">
    <property type="entry name" value="HUPs"/>
    <property type="match status" value="1"/>
</dbReference>
<dbReference type="HOGENOM" id="CLU_015768_0_3_0"/>
<dbReference type="EC" id="6.1.1.17" evidence="9"/>
<keyword evidence="10" id="KW-1185">Reference proteome</keyword>
<dbReference type="EnsemblBacteria" id="ABF42028">
    <property type="protein sequence ID" value="ABF42028"/>
    <property type="gene ID" value="Acid345_3027"/>
</dbReference>
<evidence type="ECO:0000313" key="9">
    <source>
        <dbReference type="EMBL" id="ABF42028.1"/>
    </source>
</evidence>
<evidence type="ECO:0000256" key="6">
    <source>
        <dbReference type="ARBA" id="ARBA00023146"/>
    </source>
</evidence>
<keyword evidence="7" id="KW-0648">Protein biosynthesis</keyword>
<gene>
    <name evidence="9" type="ordered locus">Acid345_3027</name>
</gene>
<dbReference type="KEGG" id="aba:Acid345_3027"/>
<keyword evidence="5 7" id="KW-0067">ATP-binding</keyword>
<dbReference type="eggNOG" id="COG0008">
    <property type="taxonomic scope" value="Bacteria"/>
</dbReference>
<dbReference type="PROSITE" id="PS00178">
    <property type="entry name" value="AA_TRNA_LIGASE_I"/>
    <property type="match status" value="1"/>
</dbReference>
<keyword evidence="2" id="KW-0479">Metal-binding</keyword>
<evidence type="ECO:0000256" key="2">
    <source>
        <dbReference type="ARBA" id="ARBA00022723"/>
    </source>
</evidence>
<dbReference type="SUPFAM" id="SSF52374">
    <property type="entry name" value="Nucleotidylyl transferase"/>
    <property type="match status" value="1"/>
</dbReference>
<dbReference type="GO" id="GO:0006424">
    <property type="term" value="P:glutamyl-tRNA aminoacylation"/>
    <property type="evidence" value="ECO:0007669"/>
    <property type="project" value="TreeGrafter"/>
</dbReference>
<protein>
    <submittedName>
        <fullName evidence="9">Glutamate--tRNA ligase</fullName>
        <ecNumber evidence="9">6.1.1.17</ecNumber>
    </submittedName>
</protein>
<keyword evidence="3 7" id="KW-0547">Nucleotide-binding</keyword>
<dbReference type="PANTHER" id="PTHR43311">
    <property type="entry name" value="GLUTAMATE--TRNA LIGASE"/>
    <property type="match status" value="1"/>
</dbReference>
<dbReference type="STRING" id="204669.Acid345_3027"/>
<sequence length="278" mass="31823">MSSYRGRIAPSPTGYLHLGHARTFWTAYQRSLQCNGTLIFRNEDLDPQRSKPEYASAMIEDLRWLGIVWQEGPDVGGPHEPYEQSKRREFYLRDWRLLVERGFVYPCTCSRKDLALSAQAPNEGDEEPVYPGKCRPAPGATFETIDPAAVNWRFRVPDGETIRFVDANLGERSYVAGKDFGDFVLWRRDDVPAYQLAVVTDDCDMQVTEVVRGEDLLVSTARQILLFNALGRAVPRFYHCPLLRDASGERLAKRTDALSLRELRKKGYTPEQIQEMWA</sequence>
<dbReference type="InterPro" id="IPR001412">
    <property type="entry name" value="aa-tRNA-synth_I_CS"/>
</dbReference>
<accession>Q1IM72</accession>
<evidence type="ECO:0000256" key="1">
    <source>
        <dbReference type="ARBA" id="ARBA00022598"/>
    </source>
</evidence>
<dbReference type="GO" id="GO:0005524">
    <property type="term" value="F:ATP binding"/>
    <property type="evidence" value="ECO:0007669"/>
    <property type="project" value="UniProtKB-KW"/>
</dbReference>
<evidence type="ECO:0000259" key="8">
    <source>
        <dbReference type="Pfam" id="PF00749"/>
    </source>
</evidence>
<dbReference type="Pfam" id="PF00749">
    <property type="entry name" value="tRNA-synt_1c"/>
    <property type="match status" value="1"/>
</dbReference>
<evidence type="ECO:0000313" key="10">
    <source>
        <dbReference type="Proteomes" id="UP000002432"/>
    </source>
</evidence>
<dbReference type="InterPro" id="IPR014729">
    <property type="entry name" value="Rossmann-like_a/b/a_fold"/>
</dbReference>
<dbReference type="EMBL" id="CP000360">
    <property type="protein sequence ID" value="ABF42028.1"/>
    <property type="molecule type" value="Genomic_DNA"/>
</dbReference>
<name>Q1IM72_KORVE</name>
<dbReference type="RefSeq" id="WP_011523829.1">
    <property type="nucleotide sequence ID" value="NC_008009.1"/>
</dbReference>
<dbReference type="PRINTS" id="PR00987">
    <property type="entry name" value="TRNASYNTHGLU"/>
</dbReference>
<keyword evidence="4" id="KW-0862">Zinc</keyword>
<evidence type="ECO:0000256" key="4">
    <source>
        <dbReference type="ARBA" id="ARBA00022833"/>
    </source>
</evidence>
<organism evidence="9 10">
    <name type="scientific">Koribacter versatilis (strain Ellin345)</name>
    <dbReference type="NCBI Taxonomy" id="204669"/>
    <lineage>
        <taxon>Bacteria</taxon>
        <taxon>Pseudomonadati</taxon>
        <taxon>Acidobacteriota</taxon>
        <taxon>Terriglobia</taxon>
        <taxon>Terriglobales</taxon>
        <taxon>Candidatus Korobacteraceae</taxon>
        <taxon>Candidatus Korobacter</taxon>
    </lineage>
</organism>
<feature type="domain" description="Glutamyl/glutaminyl-tRNA synthetase class Ib catalytic" evidence="8">
    <location>
        <begin position="5"/>
        <end position="273"/>
    </location>
</feature>
<dbReference type="GO" id="GO:0004818">
    <property type="term" value="F:glutamate-tRNA ligase activity"/>
    <property type="evidence" value="ECO:0007669"/>
    <property type="project" value="UniProtKB-EC"/>
</dbReference>
<evidence type="ECO:0000256" key="5">
    <source>
        <dbReference type="ARBA" id="ARBA00022840"/>
    </source>
</evidence>
<dbReference type="AlphaFoldDB" id="Q1IM72"/>
<evidence type="ECO:0000256" key="3">
    <source>
        <dbReference type="ARBA" id="ARBA00022741"/>
    </source>
</evidence>
<dbReference type="InterPro" id="IPR049940">
    <property type="entry name" value="GluQ/Sye"/>
</dbReference>
<comment type="similarity">
    <text evidence="7">Belongs to the class-I aminoacyl-tRNA synthetase family.</text>
</comment>